<name>A0A6G0NAK8_9STRA</name>
<evidence type="ECO:0000313" key="1">
    <source>
        <dbReference type="EMBL" id="KAE9199544.1"/>
    </source>
</evidence>
<proteinExistence type="predicted"/>
<dbReference type="InterPro" id="IPR053134">
    <property type="entry name" value="RNA-dir_DNA_polymerase"/>
</dbReference>
<dbReference type="Gene3D" id="3.10.10.10">
    <property type="entry name" value="HIV Type 1 Reverse Transcriptase, subunit A, domain 1"/>
    <property type="match status" value="1"/>
</dbReference>
<dbReference type="EMBL" id="QXGC01001607">
    <property type="protein sequence ID" value="KAE9199544.1"/>
    <property type="molecule type" value="Genomic_DNA"/>
</dbReference>
<dbReference type="AlphaFoldDB" id="A0A6G0NAK8"/>
<accession>A0A6G0NAK8</accession>
<dbReference type="InterPro" id="IPR043502">
    <property type="entry name" value="DNA/RNA_pol_sf"/>
</dbReference>
<protein>
    <recommendedName>
        <fullName evidence="3">Reverse transcriptase domain-containing protein</fullName>
    </recommendedName>
</protein>
<dbReference type="PANTHER" id="PTHR24559:SF444">
    <property type="entry name" value="REVERSE TRANSCRIPTASE DOMAIN-CONTAINING PROTEIN"/>
    <property type="match status" value="1"/>
</dbReference>
<gene>
    <name evidence="1" type="ORF">PF004_g19242</name>
</gene>
<dbReference type="PANTHER" id="PTHR24559">
    <property type="entry name" value="TRANSPOSON TY3-I GAG-POL POLYPROTEIN"/>
    <property type="match status" value="1"/>
</dbReference>
<dbReference type="Proteomes" id="UP000476176">
    <property type="component" value="Unassembled WGS sequence"/>
</dbReference>
<sequence length="120" mass="13584">MTGELGQDRVRSWLRDLCQNKAPLSNESELALGGMDENDKELLLQLLRNYPALVKVRPRRHLHSEQSVVDEQVGKLLNDGVIEEGNGAWGFPVVLVKKKDGTVRFCVDYRLLNAITKRDV</sequence>
<organism evidence="1 2">
    <name type="scientific">Phytophthora fragariae</name>
    <dbReference type="NCBI Taxonomy" id="53985"/>
    <lineage>
        <taxon>Eukaryota</taxon>
        <taxon>Sar</taxon>
        <taxon>Stramenopiles</taxon>
        <taxon>Oomycota</taxon>
        <taxon>Peronosporomycetes</taxon>
        <taxon>Peronosporales</taxon>
        <taxon>Peronosporaceae</taxon>
        <taxon>Phytophthora</taxon>
    </lineage>
</organism>
<dbReference type="SUPFAM" id="SSF56672">
    <property type="entry name" value="DNA/RNA polymerases"/>
    <property type="match status" value="1"/>
</dbReference>
<comment type="caution">
    <text evidence="1">The sequence shown here is derived from an EMBL/GenBank/DDBJ whole genome shotgun (WGS) entry which is preliminary data.</text>
</comment>
<evidence type="ECO:0008006" key="3">
    <source>
        <dbReference type="Google" id="ProtNLM"/>
    </source>
</evidence>
<evidence type="ECO:0000313" key="2">
    <source>
        <dbReference type="Proteomes" id="UP000476176"/>
    </source>
</evidence>
<reference evidence="1 2" key="1">
    <citation type="submission" date="2018-09" db="EMBL/GenBank/DDBJ databases">
        <title>Genomic investigation of the strawberry pathogen Phytophthora fragariae indicates pathogenicity is determined by transcriptional variation in three key races.</title>
        <authorList>
            <person name="Adams T.M."/>
            <person name="Armitage A.D."/>
            <person name="Sobczyk M.K."/>
            <person name="Bates H.J."/>
            <person name="Dunwell J.M."/>
            <person name="Nellist C.F."/>
            <person name="Harrison R.J."/>
        </authorList>
    </citation>
    <scope>NUCLEOTIDE SEQUENCE [LARGE SCALE GENOMIC DNA]</scope>
    <source>
        <strain evidence="1 2">BC-23</strain>
    </source>
</reference>